<dbReference type="AlphaFoldDB" id="A0A1L9MW17"/>
<accession>A0A1L9MW17</accession>
<gene>
    <name evidence="1" type="ORF">ASPTUDRAFT_46540</name>
</gene>
<evidence type="ECO:0000313" key="1">
    <source>
        <dbReference type="EMBL" id="OJI81219.1"/>
    </source>
</evidence>
<dbReference type="Proteomes" id="UP000184304">
    <property type="component" value="Unassembled WGS sequence"/>
</dbReference>
<dbReference type="VEuPathDB" id="FungiDB:ASPTUDRAFT_46540"/>
<proteinExistence type="predicted"/>
<evidence type="ECO:0000313" key="2">
    <source>
        <dbReference type="Proteomes" id="UP000184304"/>
    </source>
</evidence>
<protein>
    <submittedName>
        <fullName evidence="1">Uncharacterized protein</fullName>
    </submittedName>
</protein>
<reference evidence="2" key="1">
    <citation type="journal article" date="2017" name="Genome Biol.">
        <title>Comparative genomics reveals high biological diversity and specific adaptations in the industrially and medically important fungal genus Aspergillus.</title>
        <authorList>
            <person name="de Vries R.P."/>
            <person name="Riley R."/>
            <person name="Wiebenga A."/>
            <person name="Aguilar-Osorio G."/>
            <person name="Amillis S."/>
            <person name="Uchima C.A."/>
            <person name="Anderluh G."/>
            <person name="Asadollahi M."/>
            <person name="Askin M."/>
            <person name="Barry K."/>
            <person name="Battaglia E."/>
            <person name="Bayram O."/>
            <person name="Benocci T."/>
            <person name="Braus-Stromeyer S.A."/>
            <person name="Caldana C."/>
            <person name="Canovas D."/>
            <person name="Cerqueira G.C."/>
            <person name="Chen F."/>
            <person name="Chen W."/>
            <person name="Choi C."/>
            <person name="Clum A."/>
            <person name="Dos Santos R.A."/>
            <person name="Damasio A.R."/>
            <person name="Diallinas G."/>
            <person name="Emri T."/>
            <person name="Fekete E."/>
            <person name="Flipphi M."/>
            <person name="Freyberg S."/>
            <person name="Gallo A."/>
            <person name="Gournas C."/>
            <person name="Habgood R."/>
            <person name="Hainaut M."/>
            <person name="Harispe M.L."/>
            <person name="Henrissat B."/>
            <person name="Hilden K.S."/>
            <person name="Hope R."/>
            <person name="Hossain A."/>
            <person name="Karabika E."/>
            <person name="Karaffa L."/>
            <person name="Karanyi Z."/>
            <person name="Krasevec N."/>
            <person name="Kuo A."/>
            <person name="Kusch H."/>
            <person name="LaButti K."/>
            <person name="Lagendijk E.L."/>
            <person name="Lapidus A."/>
            <person name="Levasseur A."/>
            <person name="Lindquist E."/>
            <person name="Lipzen A."/>
            <person name="Logrieco A.F."/>
            <person name="MacCabe A."/>
            <person name="Maekelae M.R."/>
            <person name="Malavazi I."/>
            <person name="Melin P."/>
            <person name="Meyer V."/>
            <person name="Mielnichuk N."/>
            <person name="Miskei M."/>
            <person name="Molnar A.P."/>
            <person name="Mule G."/>
            <person name="Ngan C.Y."/>
            <person name="Orejas M."/>
            <person name="Orosz E."/>
            <person name="Ouedraogo J.P."/>
            <person name="Overkamp K.M."/>
            <person name="Park H.-S."/>
            <person name="Perrone G."/>
            <person name="Piumi F."/>
            <person name="Punt P.J."/>
            <person name="Ram A.F."/>
            <person name="Ramon A."/>
            <person name="Rauscher S."/>
            <person name="Record E."/>
            <person name="Riano-Pachon D.M."/>
            <person name="Robert V."/>
            <person name="Roehrig J."/>
            <person name="Ruller R."/>
            <person name="Salamov A."/>
            <person name="Salih N.S."/>
            <person name="Samson R.A."/>
            <person name="Sandor E."/>
            <person name="Sanguinetti M."/>
            <person name="Schuetze T."/>
            <person name="Sepcic K."/>
            <person name="Shelest E."/>
            <person name="Sherlock G."/>
            <person name="Sophianopoulou V."/>
            <person name="Squina F.M."/>
            <person name="Sun H."/>
            <person name="Susca A."/>
            <person name="Todd R.B."/>
            <person name="Tsang A."/>
            <person name="Unkles S.E."/>
            <person name="van de Wiele N."/>
            <person name="van Rossen-Uffink D."/>
            <person name="Oliveira J.V."/>
            <person name="Vesth T.C."/>
            <person name="Visser J."/>
            <person name="Yu J.-H."/>
            <person name="Zhou M."/>
            <person name="Andersen M.R."/>
            <person name="Archer D.B."/>
            <person name="Baker S.E."/>
            <person name="Benoit I."/>
            <person name="Brakhage A.A."/>
            <person name="Braus G.H."/>
            <person name="Fischer R."/>
            <person name="Frisvad J.C."/>
            <person name="Goldman G.H."/>
            <person name="Houbraken J."/>
            <person name="Oakley B."/>
            <person name="Pocsi I."/>
            <person name="Scazzocchio C."/>
            <person name="Seiboth B."/>
            <person name="vanKuyk P.A."/>
            <person name="Wortman J."/>
            <person name="Dyer P.S."/>
            <person name="Grigoriev I.V."/>
        </authorList>
    </citation>
    <scope>NUCLEOTIDE SEQUENCE [LARGE SCALE GENOMIC DNA]</scope>
    <source>
        <strain evidence="2">CBS 134.48</strain>
    </source>
</reference>
<keyword evidence="2" id="KW-1185">Reference proteome</keyword>
<name>A0A1L9MW17_ASPTC</name>
<sequence>MENGGESWAMRVGSGSVVWDLPLENNGYHYLDYGGRVISSQESAPPVSLAVNYLLGEEEELSLLRTLTLSFRLDYRPWNESRVCRPHHGPLLPSDHQSYCDATGMYCTSDNLFTIN</sequence>
<organism evidence="1 2">
    <name type="scientific">Aspergillus tubingensis (strain CBS 134.48)</name>
    <dbReference type="NCBI Taxonomy" id="767770"/>
    <lineage>
        <taxon>Eukaryota</taxon>
        <taxon>Fungi</taxon>
        <taxon>Dikarya</taxon>
        <taxon>Ascomycota</taxon>
        <taxon>Pezizomycotina</taxon>
        <taxon>Eurotiomycetes</taxon>
        <taxon>Eurotiomycetidae</taxon>
        <taxon>Eurotiales</taxon>
        <taxon>Aspergillaceae</taxon>
        <taxon>Aspergillus</taxon>
        <taxon>Aspergillus subgen. Circumdati</taxon>
    </lineage>
</organism>
<dbReference type="EMBL" id="KV878206">
    <property type="protein sequence ID" value="OJI81219.1"/>
    <property type="molecule type" value="Genomic_DNA"/>
</dbReference>